<name>A0A139ARH6_GONPJ</name>
<gene>
    <name evidence="2" type="ORF">M427DRAFT_469346</name>
</gene>
<feature type="compositionally biased region" description="Low complexity" evidence="1">
    <location>
        <begin position="249"/>
        <end position="272"/>
    </location>
</feature>
<accession>A0A139ARH6</accession>
<feature type="region of interest" description="Disordered" evidence="1">
    <location>
        <begin position="1"/>
        <end position="142"/>
    </location>
</feature>
<proteinExistence type="predicted"/>
<reference evidence="2 3" key="1">
    <citation type="journal article" date="2015" name="Genome Biol. Evol.">
        <title>Phylogenomic analyses indicate that early fungi evolved digesting cell walls of algal ancestors of land plants.</title>
        <authorList>
            <person name="Chang Y."/>
            <person name="Wang S."/>
            <person name="Sekimoto S."/>
            <person name="Aerts A.L."/>
            <person name="Choi C."/>
            <person name="Clum A."/>
            <person name="LaButti K.M."/>
            <person name="Lindquist E.A."/>
            <person name="Yee Ngan C."/>
            <person name="Ohm R.A."/>
            <person name="Salamov A.A."/>
            <person name="Grigoriev I.V."/>
            <person name="Spatafora J.W."/>
            <person name="Berbee M.L."/>
        </authorList>
    </citation>
    <scope>NUCLEOTIDE SEQUENCE [LARGE SCALE GENOMIC DNA]</scope>
    <source>
        <strain evidence="2 3">JEL478</strain>
    </source>
</reference>
<organism evidence="2 3">
    <name type="scientific">Gonapodya prolifera (strain JEL478)</name>
    <name type="common">Monoblepharis prolifera</name>
    <dbReference type="NCBI Taxonomy" id="1344416"/>
    <lineage>
        <taxon>Eukaryota</taxon>
        <taxon>Fungi</taxon>
        <taxon>Fungi incertae sedis</taxon>
        <taxon>Chytridiomycota</taxon>
        <taxon>Chytridiomycota incertae sedis</taxon>
        <taxon>Monoblepharidomycetes</taxon>
        <taxon>Monoblepharidales</taxon>
        <taxon>Gonapodyaceae</taxon>
        <taxon>Gonapodya</taxon>
    </lineage>
</organism>
<evidence type="ECO:0000313" key="2">
    <source>
        <dbReference type="EMBL" id="KXS19123.1"/>
    </source>
</evidence>
<evidence type="ECO:0000256" key="1">
    <source>
        <dbReference type="SAM" id="MobiDB-lite"/>
    </source>
</evidence>
<keyword evidence="3" id="KW-1185">Reference proteome</keyword>
<dbReference type="EMBL" id="KQ965739">
    <property type="protein sequence ID" value="KXS19123.1"/>
    <property type="molecule type" value="Genomic_DNA"/>
</dbReference>
<dbReference type="Proteomes" id="UP000070544">
    <property type="component" value="Unassembled WGS sequence"/>
</dbReference>
<protein>
    <submittedName>
        <fullName evidence="2">Uncharacterized protein</fullName>
    </submittedName>
</protein>
<evidence type="ECO:0000313" key="3">
    <source>
        <dbReference type="Proteomes" id="UP000070544"/>
    </source>
</evidence>
<feature type="region of interest" description="Disordered" evidence="1">
    <location>
        <begin position="173"/>
        <end position="195"/>
    </location>
</feature>
<sequence>MVKAHVEGAAVNGPEGTEEDREKEKDRPGWAWRKMSAASGTGAISGHGGEGDRRGSAPASFSPTGSTSNGNGHSGTPGLGGMRRKSALSAEIKPDGASSGSDDESKSGGNLEDTPTRAGGPGTPSVPKLEVSADSGSGEDEAWFMAKAKRGVAQEGEIGSPLVPSAVAVVVQPAPPLSHPSPSRPPLPLPLADDTDEDEDAYLEFSERRMSALMRKRSPAPLSAAFTVETPAAAVASAPAVLPSPPPVRVSTPSVRGTPPPQQGRGTPTIQGSPGGVGTPARRTGPRPRKESLSYLREMVGGTAGVGKVVEGTAGGQEGKVGGV</sequence>
<feature type="region of interest" description="Disordered" evidence="1">
    <location>
        <begin position="237"/>
        <end position="292"/>
    </location>
</feature>
<dbReference type="AlphaFoldDB" id="A0A139ARH6"/>
<feature type="compositionally biased region" description="Gly residues" evidence="1">
    <location>
        <begin position="72"/>
        <end position="81"/>
    </location>
</feature>
<feature type="compositionally biased region" description="Pro residues" evidence="1">
    <location>
        <begin position="173"/>
        <end position="189"/>
    </location>
</feature>
<feature type="compositionally biased region" description="Low complexity" evidence="1">
    <location>
        <begin position="60"/>
        <end position="71"/>
    </location>
</feature>